<feature type="transmembrane region" description="Helical" evidence="10">
    <location>
        <begin position="372"/>
        <end position="390"/>
    </location>
</feature>
<feature type="transmembrane region" description="Helical" evidence="10">
    <location>
        <begin position="433"/>
        <end position="456"/>
    </location>
</feature>
<evidence type="ECO:0000313" key="12">
    <source>
        <dbReference type="EMBL" id="WPH00804.1"/>
    </source>
</evidence>
<keyword evidence="5 10" id="KW-0812">Transmembrane</keyword>
<dbReference type="Gene3D" id="1.20.1250.20">
    <property type="entry name" value="MFS general substrate transporter like domains"/>
    <property type="match status" value="1"/>
</dbReference>
<proteinExistence type="inferred from homology"/>
<feature type="transmembrane region" description="Helical" evidence="10">
    <location>
        <begin position="234"/>
        <end position="254"/>
    </location>
</feature>
<protein>
    <recommendedName>
        <fullName evidence="11">Major facilitator superfamily (MFS) profile domain-containing protein</fullName>
    </recommendedName>
</protein>
<name>A0AAQ3M3T3_9PEZI</name>
<keyword evidence="8" id="KW-0325">Glycoprotein</keyword>
<feature type="transmembrane region" description="Helical" evidence="10">
    <location>
        <begin position="516"/>
        <end position="533"/>
    </location>
</feature>
<evidence type="ECO:0000256" key="6">
    <source>
        <dbReference type="ARBA" id="ARBA00022989"/>
    </source>
</evidence>
<feature type="transmembrane region" description="Helical" evidence="10">
    <location>
        <begin position="306"/>
        <end position="330"/>
    </location>
</feature>
<comment type="similarity">
    <text evidence="2">Belongs to the major facilitator superfamily. TCR/Tet family.</text>
</comment>
<evidence type="ECO:0000256" key="2">
    <source>
        <dbReference type="ARBA" id="ARBA00007520"/>
    </source>
</evidence>
<feature type="transmembrane region" description="Helical" evidence="10">
    <location>
        <begin position="44"/>
        <end position="68"/>
    </location>
</feature>
<dbReference type="CDD" id="cd17502">
    <property type="entry name" value="MFS_Azr1_MDR_like"/>
    <property type="match status" value="1"/>
</dbReference>
<evidence type="ECO:0000256" key="3">
    <source>
        <dbReference type="ARBA" id="ARBA00022448"/>
    </source>
</evidence>
<feature type="transmembrane region" description="Helical" evidence="10">
    <location>
        <begin position="201"/>
        <end position="222"/>
    </location>
</feature>
<dbReference type="PANTHER" id="PTHR23501:SF158">
    <property type="entry name" value="TRANSPORTER, PUTATIVE (AFU_ORTHOLOGUE AFUA_5G14490)-RELATED"/>
    <property type="match status" value="1"/>
</dbReference>
<keyword evidence="3" id="KW-0813">Transport</keyword>
<keyword evidence="13" id="KW-1185">Reference proteome</keyword>
<feature type="domain" description="Major facilitator superfamily (MFS) profile" evidence="11">
    <location>
        <begin position="46"/>
        <end position="538"/>
    </location>
</feature>
<evidence type="ECO:0000256" key="10">
    <source>
        <dbReference type="SAM" id="Phobius"/>
    </source>
</evidence>
<feature type="transmembrane region" description="Helical" evidence="10">
    <location>
        <begin position="136"/>
        <end position="157"/>
    </location>
</feature>
<keyword evidence="7 10" id="KW-0472">Membrane</keyword>
<evidence type="ECO:0000256" key="1">
    <source>
        <dbReference type="ARBA" id="ARBA00004651"/>
    </source>
</evidence>
<feature type="transmembrane region" description="Helical" evidence="10">
    <location>
        <begin position="266"/>
        <end position="285"/>
    </location>
</feature>
<evidence type="ECO:0000256" key="9">
    <source>
        <dbReference type="SAM" id="MobiDB-lite"/>
    </source>
</evidence>
<evidence type="ECO:0000256" key="5">
    <source>
        <dbReference type="ARBA" id="ARBA00022692"/>
    </source>
</evidence>
<dbReference type="InterPro" id="IPR036259">
    <property type="entry name" value="MFS_trans_sf"/>
</dbReference>
<feature type="transmembrane region" description="Helical" evidence="10">
    <location>
        <begin position="80"/>
        <end position="99"/>
    </location>
</feature>
<feature type="transmembrane region" description="Helical" evidence="10">
    <location>
        <begin position="396"/>
        <end position="421"/>
    </location>
</feature>
<feature type="region of interest" description="Disordered" evidence="9">
    <location>
        <begin position="1"/>
        <end position="22"/>
    </location>
</feature>
<reference evidence="12 13" key="1">
    <citation type="submission" date="2023-11" db="EMBL/GenBank/DDBJ databases">
        <title>An acidophilic fungus is an integral part of prey digestion in a carnivorous sundew plant.</title>
        <authorList>
            <person name="Tsai I.J."/>
        </authorList>
    </citation>
    <scope>NUCLEOTIDE SEQUENCE [LARGE SCALE GENOMIC DNA]</scope>
    <source>
        <strain evidence="12">169a</strain>
    </source>
</reference>
<evidence type="ECO:0000259" key="11">
    <source>
        <dbReference type="PROSITE" id="PS50850"/>
    </source>
</evidence>
<dbReference type="InterPro" id="IPR011701">
    <property type="entry name" value="MFS"/>
</dbReference>
<accession>A0AAQ3M3T3</accession>
<dbReference type="Gene3D" id="1.20.1720.10">
    <property type="entry name" value="Multidrug resistance protein D"/>
    <property type="match status" value="1"/>
</dbReference>
<feature type="transmembrane region" description="Helical" evidence="10">
    <location>
        <begin position="169"/>
        <end position="195"/>
    </location>
</feature>
<dbReference type="Pfam" id="PF07690">
    <property type="entry name" value="MFS_1"/>
    <property type="match status" value="1"/>
</dbReference>
<gene>
    <name evidence="12" type="ORF">R9X50_00363400</name>
</gene>
<dbReference type="SUPFAM" id="SSF103473">
    <property type="entry name" value="MFS general substrate transporter"/>
    <property type="match status" value="1"/>
</dbReference>
<dbReference type="GO" id="GO:0022857">
    <property type="term" value="F:transmembrane transporter activity"/>
    <property type="evidence" value="ECO:0007669"/>
    <property type="project" value="InterPro"/>
</dbReference>
<dbReference type="AlphaFoldDB" id="A0AAQ3M3T3"/>
<dbReference type="FunFam" id="1.20.1720.10:FF:000014">
    <property type="entry name" value="MFS drug transporter, putative"/>
    <property type="match status" value="1"/>
</dbReference>
<dbReference type="EMBL" id="CP138584">
    <property type="protein sequence ID" value="WPH00804.1"/>
    <property type="molecule type" value="Genomic_DNA"/>
</dbReference>
<keyword evidence="6 10" id="KW-1133">Transmembrane helix</keyword>
<evidence type="ECO:0000256" key="8">
    <source>
        <dbReference type="ARBA" id="ARBA00023180"/>
    </source>
</evidence>
<evidence type="ECO:0000256" key="4">
    <source>
        <dbReference type="ARBA" id="ARBA00022475"/>
    </source>
</evidence>
<comment type="subcellular location">
    <subcellularLocation>
        <location evidence="1">Cell membrane</location>
        <topology evidence="1">Multi-pass membrane protein</topology>
    </subcellularLocation>
</comment>
<feature type="transmembrane region" description="Helical" evidence="10">
    <location>
        <begin position="111"/>
        <end position="130"/>
    </location>
</feature>
<dbReference type="Proteomes" id="UP001303373">
    <property type="component" value="Chromosome 5"/>
</dbReference>
<evidence type="ECO:0000313" key="13">
    <source>
        <dbReference type="Proteomes" id="UP001303373"/>
    </source>
</evidence>
<evidence type="ECO:0000256" key="7">
    <source>
        <dbReference type="ARBA" id="ARBA00023136"/>
    </source>
</evidence>
<sequence>MENDIRQSAAGPSNHDDDSRKTSNELVAMDIAETPRVRTKFGMVAILVALYLSLFIVALDQTIVATAIPTITSQLHSSSGYFWVGGAYLLADAAAGPIWAKCSDIWGRKPALLSAVTIFAGASILAALSSSMRMLIAARALQGTAGGGLIQLVYITVSDLFSMRRRSLILGFVEVVWGLAGGAGPLIGGALTQLVSWRWCFWVNVPVCGLALILLTFFLDVHNPRTRFQDGIKAIDWLGTLTMLGVTLMLLLGLDFGGSIFPWSSPKVICLIIFGALMIGVFLFSEKKLAKYPLIPLEMFKNPANIAACAVCFCHGMVFIASVYYLPLYFQSAKQKSPLHSGILILPLTITEGSMGIVAGLAIHATGRYREIVWIGIFMLTMGTGVYINFGTNTPVAEIIGIEIIAGIGSGLLFEAPLIAVQNTVHQNQCASATATIGFVRSISTAVSVVLGGVIFQNSMNAKLPLLRSLGVGESIIDVLVDGKAAANVEVIATIQDVQLANAVKDAFSSSIRNMWIVYTCIAGVGLIAGIFIKQAHLSREHTETRTGIDEMKERPW</sequence>
<keyword evidence="4" id="KW-1003">Cell membrane</keyword>
<dbReference type="InterPro" id="IPR020846">
    <property type="entry name" value="MFS_dom"/>
</dbReference>
<dbReference type="PANTHER" id="PTHR23501">
    <property type="entry name" value="MAJOR FACILITATOR SUPERFAMILY"/>
    <property type="match status" value="1"/>
</dbReference>
<dbReference type="GO" id="GO:0005886">
    <property type="term" value="C:plasma membrane"/>
    <property type="evidence" value="ECO:0007669"/>
    <property type="project" value="UniProtKB-SubCell"/>
</dbReference>
<organism evidence="12 13">
    <name type="scientific">Acrodontium crateriforme</name>
    <dbReference type="NCBI Taxonomy" id="150365"/>
    <lineage>
        <taxon>Eukaryota</taxon>
        <taxon>Fungi</taxon>
        <taxon>Dikarya</taxon>
        <taxon>Ascomycota</taxon>
        <taxon>Pezizomycotina</taxon>
        <taxon>Dothideomycetes</taxon>
        <taxon>Dothideomycetidae</taxon>
        <taxon>Mycosphaerellales</taxon>
        <taxon>Teratosphaeriaceae</taxon>
        <taxon>Acrodontium</taxon>
    </lineage>
</organism>
<dbReference type="PROSITE" id="PS50850">
    <property type="entry name" value="MFS"/>
    <property type="match status" value="1"/>
</dbReference>
<feature type="transmembrane region" description="Helical" evidence="10">
    <location>
        <begin position="342"/>
        <end position="365"/>
    </location>
</feature>